<dbReference type="InterPro" id="IPR014756">
    <property type="entry name" value="Ig_E-set"/>
</dbReference>
<dbReference type="SUPFAM" id="SSF81296">
    <property type="entry name" value="E set domains"/>
    <property type="match status" value="1"/>
</dbReference>
<dbReference type="PROSITE" id="PS50853">
    <property type="entry name" value="FN3"/>
    <property type="match status" value="1"/>
</dbReference>
<feature type="chain" id="PRO_5047253022" evidence="2">
    <location>
        <begin position="20"/>
        <end position="4096"/>
    </location>
</feature>
<dbReference type="InterPro" id="IPR036116">
    <property type="entry name" value="FN3_sf"/>
</dbReference>
<evidence type="ECO:0000256" key="2">
    <source>
        <dbReference type="SAM" id="SignalP"/>
    </source>
</evidence>
<dbReference type="Pfam" id="PF13585">
    <property type="entry name" value="CHU_C"/>
    <property type="match status" value="1"/>
</dbReference>
<dbReference type="Gene3D" id="2.40.128.340">
    <property type="match status" value="1"/>
</dbReference>
<dbReference type="InterPro" id="IPR013783">
    <property type="entry name" value="Ig-like_fold"/>
</dbReference>
<keyword evidence="1 2" id="KW-0732">Signal</keyword>
<evidence type="ECO:0000256" key="1">
    <source>
        <dbReference type="ARBA" id="ARBA00022729"/>
    </source>
</evidence>
<feature type="domain" description="Fibronectin type-III" evidence="3">
    <location>
        <begin position="970"/>
        <end position="1081"/>
    </location>
</feature>
<dbReference type="Pfam" id="PF18676">
    <property type="entry name" value="MBG_2"/>
    <property type="match status" value="31"/>
</dbReference>
<dbReference type="InterPro" id="IPR026341">
    <property type="entry name" value="T9SS_type_B"/>
</dbReference>
<gene>
    <name evidence="4" type="ORF">LNP81_20825</name>
</gene>
<name>A0ABS8MIY6_9FLAO</name>
<dbReference type="InterPro" id="IPR041286">
    <property type="entry name" value="MBG_2"/>
</dbReference>
<dbReference type="PANTHER" id="PTHR44103:SF1">
    <property type="entry name" value="PROPROTEIN CONVERTASE P"/>
    <property type="match status" value="1"/>
</dbReference>
<dbReference type="PANTHER" id="PTHR44103">
    <property type="entry name" value="PROPROTEIN CONVERTASE P"/>
    <property type="match status" value="1"/>
</dbReference>
<dbReference type="Proteomes" id="UP001430679">
    <property type="component" value="Unassembled WGS sequence"/>
</dbReference>
<organism evidence="4 5">
    <name type="scientific">Flavobacterium piscisymbiosum</name>
    <dbReference type="NCBI Taxonomy" id="2893753"/>
    <lineage>
        <taxon>Bacteria</taxon>
        <taxon>Pseudomonadati</taxon>
        <taxon>Bacteroidota</taxon>
        <taxon>Flavobacteriia</taxon>
        <taxon>Flavobacteriales</taxon>
        <taxon>Flavobacteriaceae</taxon>
        <taxon>Flavobacterium</taxon>
    </lineage>
</organism>
<dbReference type="SUPFAM" id="SSF49265">
    <property type="entry name" value="Fibronectin type III"/>
    <property type="match status" value="1"/>
</dbReference>
<evidence type="ECO:0000313" key="5">
    <source>
        <dbReference type="Proteomes" id="UP001430679"/>
    </source>
</evidence>
<dbReference type="RefSeq" id="WP_230039170.1">
    <property type="nucleotide sequence ID" value="NZ_JAJJMM010000001.1"/>
</dbReference>
<dbReference type="Pfam" id="PF13517">
    <property type="entry name" value="FG-GAP_3"/>
    <property type="match status" value="3"/>
</dbReference>
<dbReference type="InterPro" id="IPR013517">
    <property type="entry name" value="FG-GAP"/>
</dbReference>
<protein>
    <submittedName>
        <fullName evidence="4">Cadherin-like beta sandwich domain-containing protein</fullName>
    </submittedName>
</protein>
<dbReference type="CDD" id="cd00603">
    <property type="entry name" value="IPT_PCSR"/>
    <property type="match status" value="1"/>
</dbReference>
<dbReference type="Gene3D" id="3.30.160.710">
    <property type="match status" value="31"/>
</dbReference>
<evidence type="ECO:0000313" key="4">
    <source>
        <dbReference type="EMBL" id="MCC9065454.1"/>
    </source>
</evidence>
<accession>A0ABS8MIY6</accession>
<dbReference type="SUPFAM" id="SSF69318">
    <property type="entry name" value="Integrin alpha N-terminal domain"/>
    <property type="match status" value="2"/>
</dbReference>
<proteinExistence type="predicted"/>
<reference evidence="4" key="1">
    <citation type="submission" date="2021-11" db="EMBL/GenBank/DDBJ databases">
        <title>Description of novel Flavobacterium species.</title>
        <authorList>
            <person name="Saticioglu I.B."/>
            <person name="Ay H."/>
            <person name="Altun S."/>
            <person name="Duman M."/>
        </authorList>
    </citation>
    <scope>NUCLEOTIDE SEQUENCE</scope>
    <source>
        <strain evidence="4">F-30</strain>
    </source>
</reference>
<keyword evidence="5" id="KW-1185">Reference proteome</keyword>
<feature type="signal peptide" evidence="2">
    <location>
        <begin position="1"/>
        <end position="19"/>
    </location>
</feature>
<dbReference type="InterPro" id="IPR003961">
    <property type="entry name" value="FN3_dom"/>
</dbReference>
<dbReference type="Pfam" id="PF12733">
    <property type="entry name" value="Cadherin-like"/>
    <property type="match status" value="4"/>
</dbReference>
<dbReference type="NCBIfam" id="TIGR04131">
    <property type="entry name" value="Bac_Flav_CTERM"/>
    <property type="match status" value="1"/>
</dbReference>
<dbReference type="EMBL" id="JAJJMM010000001">
    <property type="protein sequence ID" value="MCC9065454.1"/>
    <property type="molecule type" value="Genomic_DNA"/>
</dbReference>
<dbReference type="InterPro" id="IPR025883">
    <property type="entry name" value="Cadherin-like_domain"/>
</dbReference>
<dbReference type="SMART" id="SM00060">
    <property type="entry name" value="FN3"/>
    <property type="match status" value="2"/>
</dbReference>
<dbReference type="Gene3D" id="2.60.40.10">
    <property type="entry name" value="Immunoglobulins"/>
    <property type="match status" value="3"/>
</dbReference>
<evidence type="ECO:0000259" key="3">
    <source>
        <dbReference type="PROSITE" id="PS50853"/>
    </source>
</evidence>
<comment type="caution">
    <text evidence="4">The sequence shown here is derived from an EMBL/GenBank/DDBJ whole genome shotgun (WGS) entry which is preliminary data.</text>
</comment>
<sequence length="4096" mass="418693">MNKNILIILVSLLFNFGYAQTNTWTGAINTAWENDLNWSLGVAPEALEDVVIPPVVNQPVISTAGVTCAALTLGAGSSLTISASGTLAVIAEITITAPTFDNGNTTLAVGSGTLAAGGITMEAGVNDTRKCHLTIDTGTANVVGNVIMTGSALQNNIAFTSIGSLNIGSTMTGGSLTPGIGEVNYNGSAAQIVGNYVYDNLTLSGAGIKTFDSAIAVNNTLSIEAGVIADLGTFIHSTFLLSLNGSNSTGTWGGVGSAAINISPTFFAANSGIVNVGPPTVQASNLVFTNTTSTSTTINWTNGNGASRVVFVYAGASGSAAPLNYFPYTPNSVFGLGTEIGSSGWFCVYQGIGTTVDLTGLSPSTTYQVMTLEYNGSLGNELHLTATSTGNPAGFTTAALNNNIATLSNLSLSAGNLSPAFASGTTNYTATVDFYTTAITVTPVATDGNATITVNGVPVISGNTSGTIALNVGSNVITKIVTATDGISTETYTLTITRLAASAPPPIITSFSPENGPVGTTVIISGSNFGATLAENTVFFGAVQAVVIAATTTSLTVTVPIGSTYQPISVTNTATVLIGYSMIPFTMTFTPNKGAITIDDILPKVNFTAGSVVLGVANGDFDGDGKDDLVSTNAGNNSISVFRNTAVSGTIDAGSFGSKIDFTIGTAPKGVRAGDFDGDGKLDLAVANLTGTLVSIFRNISTGPGNINFANQVTYIVGASPSDIAIGDVDGDGKTDVVTSNLDSNNISVLRNISSGIGNINFDSKVDFAANGRAQAIGSGDLDGDGKMDIITANLNSSISVFRNISTVGTVGFAAQVAYGTGASGYNIAVGDFNKDGKPDIAAANAGSAFVSVFKNTSSGIGNINFDPRINVVTANNTNGVAISDIDGDGNPDLVAATSGAILAVFRNTSPVGGAITFGTRVDFANNTNARNVIIGDFDGDGKNDIATANGDGNNISVFRNDPLYPPTIQATNVTFVNTTETTTTASWTVGNGLSRAVFMYAGSSGSPLPVDHITYTANPAFGTGTQIGTSGWYCIYNGTGTSVDITGLLPATTYQVMAVEYNGSLAGRETYLSTVSTGNPASVTTISNIATLSDLSISSGTLTPVFATATTAYTATVSNAVTSLTLTPITTDNNATVTVNGVTVVSGSASGAIALVVGPNVITTIVTAQDGTTIETYTITVTRTEPTIVTTGTLSALTTIYGTPSVSGTFNVSGTDMAEGILVTAPTGFEVSSDDLTFTNSVTIGAAGIIASTPVYIRLKGTIPAGTYSGDIVLTSNNATTVNVAAVSSTVTPAALTITADDKTKMYGDDNPTLTLSYSGFVNGDTVGSLTLAPITSAAAVTGSPVGDYTISVSGAANPNYTISYVDGTLTITKALLTITADDKTKVYGEVNPTLTASYSGFVNGDTATNLTTAPTISTTALDASPVGTYTITASGAVSDNYDFTYVNGTLTITKATLTITADDQTKVYGAANPTLTASYSGFANGETSASLTTLPTISTTALDASPVGAYTITASGAVSDNYDFTYVNGNLTITKALLTITADDKTKVYGEANPTLTASYSGFVNGDTATNLTTAPTIPTTALDTSPVGTYTITASGAVSDNYDFTYVNGTLTITKALLTITADDKTKVYGTANPTLTASYSGFVNGDTATNLTTAPTISTTALDTSPVGTYTITASGAVSDNYDFTYVNGTLTITKATLTITADDQTKVYGAANPTLTASYSGFANGDTSASLTTLPTITTTALDTSPVGTYTITASGAVSDNYDFTYVNGNLTITKALLTITADDKIKVYGTANPTLTASYSGFVNGDTATNLTTAPTITTIADDTSPVGTYTITASGAVSDNYDFTYVNGNLTITKALLTITADDQTKVYGEVNPTLTASYSGFVNGDTATNLTTAPTITTTALDASPVGTYTITASGAVSDNYDFTYVNGNLTITKALLTITADDQTKVYGEVNPTLTVSYSGFVNGDTATNLTTAPTITTIADDTSPVGIYTITASGAVSDNYDFTYVNGNLTITKALLTITADDKTKVYGTANPTLTASYLGFVNGDTATNLTTAPTITTIADDTSPVGTYTITASGAVSDNYDFTYVNGNLTITKATLTITADDQTKVYGAANPTLTASYSGFANGETSASLTTLPTISTTALDASPVGTYTITASGAVSDNYDITYVNGNLTITKAALTITADDQTKVYGTANPTLTASYSGFVNGDTATNLITPPTISTTALDASPVGTYTITASGAVSDNYDFTYVNGNLTITKALLTITADDQTKVYGEANPTLTASYSGFVNGDTATNLITPPTISTTALDASPVGTYTITASGAVSDNYDFTYVNGNLTITKALLTITADDQTKVYGEANPTLTASYSGFVNGDTATNLTTPPTITTIADATSPVGTYIITPSGAVSDNYDFTYVNGNLTITKATLTITADDQTKVYGTANPTLTAGYLGFVNGDTATNLTTAPTITTTALDASPVGTYTITASGAVSDNYDFTYVNGNLTITKATLTITADDQTKVYGAANPTLTASYSGFANGETSASLTTLPTISTTALDASPVGTYTITASGAVSDNYDFTYVNGNLTITKALLTITADDKTKVYGEVNPTLTASYSGFVNGDTATNLTTAPTISTTALDTSPVGTYTITASGAVSDNYDITYVNGTLTITKAALTITADDQTKVYGTANPTLTASYSGFVNGDTATNLTTPPTISTTALDASPVGIYTITANGAVSDNYDITYVNGNLTITKALLTITADDKTKVYGTANPTLTLSYSGFVNGDTVGSLTLAPITSAAAVTGSPVGDYTISVSGAANPNYTISYVDGTLTITKALLTITADDKIKVYGTANPTLTASYSGFVNGDTATNLTTAPTISTTALDASPVGTYTITASGAVSDNYDFTYVNGNLTITKATLTITADDKTKVYGTANPTLTASYSGFVNGDTSVSLITLPTITTIADATSPVGTYTITASGAVSDNYDFTYVNGNLTITKAFLTITADDKTKVYGEANPTLTASYSGFVNGDTSVSLITLPTITTIADDTSPVGTYTITASGAVSDNYDFTYVNGTLTITKALLTITADDKTKVYGEVNPTLTASYSGFVNGDTATNLTTPPTIITTALDASPVGTYAITASGAVSDNYDFTYVNGTLTITKATLIITADNQTKVYGEVNPTLTASYLGFVNGDTSASLTTLPTISTIADDTSPVGTYAITVSGAASDNYTINYVDGTLTITGATLLTIIANDQSKIYGEANPTLTVSYVGFVNGDTEASLTTLPTITTTAVQSSPVGTYPITASGAINSNYTISYVPGVLTVTPANLAIAADDKTKIYGEANPPLTLNYTGFVNGDTEASLLTPAIASTTADATSPVGSYPITISGATSLNYTIGYTSGATLTVTPANLAIAADDKFKIYGEANPPLTLNYTGFVNGDTEESLLTPAIASTTANATSPVGSYPITISGATSLNYTIGYTSGATLTVTPANLTITANNQTKTYGSVNPTLTTSYSGFVNGDTASSFITLPTIATTSFTGSSVGTYPITASGAVNPNYAINYVDGTLTVTTATLTITADNQSKTYGSVNPTLTTSYSGFVNGDTALSFSTLPTISTTAVTGSSVGTYPITASGAVSPNYAINYVDGTLTVTTATLTITADNQSKTYGSVNPTLTTSYSGFVNGDTAASFTTLPTVSTTAVTGSTVGIYPITASGAVNPNYTISYFNGNLTVTTASLTITADNKTRDYGAPNPVLTASYSGFVNGDTSASLTTQPIIATIANTTSPVGVYAITVSGAVGANYNITYVTGVLTIVSPTDLNLASLTVNNGTLNPAFSPNVLSYTVNVASTISSEAITAIADDPLAKITINGITVQGGSPYTIALVPGQNTVIIRVVGEDGITTKSYTLNIIREKSSTATLSNLTISEGTLNPVFESDINNYSALVKYDVASINVRPTTTDLGAKITVNGLPVSSGTSSAPVTLIAGENIIETIVTAQDGITKETYTIIVYKGISPDQLVVNNILSPNGDGKNDFWQIKDIELFPNNMVTVYDRAGRIVYSKKSYSNEWDGSYSGSPLNNDTYYYLIDLGDNLPKIKGFITMLRD</sequence>
<dbReference type="InterPro" id="IPR028994">
    <property type="entry name" value="Integrin_alpha_N"/>
</dbReference>